<feature type="domain" description="EXPERA" evidence="8">
    <location>
        <begin position="1"/>
        <end position="156"/>
    </location>
</feature>
<dbReference type="PANTHER" id="PTHR31204:SF1">
    <property type="entry name" value="SIGMA INTRACELLULAR RECEPTOR 2"/>
    <property type="match status" value="1"/>
</dbReference>
<gene>
    <name evidence="9" type="ORF">BCR44DRAFT_1379372</name>
</gene>
<evidence type="ECO:0000256" key="2">
    <source>
        <dbReference type="ARBA" id="ARBA00009096"/>
    </source>
</evidence>
<evidence type="ECO:0000256" key="5">
    <source>
        <dbReference type="ARBA" id="ARBA00022989"/>
    </source>
</evidence>
<feature type="non-terminal residue" evidence="9">
    <location>
        <position position="1"/>
    </location>
</feature>
<comment type="caution">
    <text evidence="9">The sequence shown here is derived from an EMBL/GenBank/DDBJ whole genome shotgun (WGS) entry which is preliminary data.</text>
</comment>
<sequence>DLVHFGFFASHLAATLLMDVPVLLTGIFEPSWASPLRSMLNQYLEISGDPLMSRAASSDVQVRDVEAGWFRAFLACEVGLQLPVFVYGGWRLWTDTVDEPTETVLTVYGVHAATTLVPVLHAIWTLPAAPGSSISRMQRAGLMALYLPYLIVPVHM</sequence>
<evidence type="ECO:0000256" key="6">
    <source>
        <dbReference type="ARBA" id="ARBA00023136"/>
    </source>
</evidence>
<comment type="similarity">
    <text evidence="2">Belongs to the TMEM97/sigma-2 receptor family.</text>
</comment>
<evidence type="ECO:0000259" key="8">
    <source>
        <dbReference type="PROSITE" id="PS51751"/>
    </source>
</evidence>
<evidence type="ECO:0000256" key="7">
    <source>
        <dbReference type="PROSITE-ProRule" id="PRU01087"/>
    </source>
</evidence>
<dbReference type="InterPro" id="IPR016964">
    <property type="entry name" value="Sigma2_recept"/>
</dbReference>
<keyword evidence="5 7" id="KW-1133">Transmembrane helix</keyword>
<comment type="subcellular location">
    <subcellularLocation>
        <location evidence="1">Endoplasmic reticulum membrane</location>
        <topology evidence="1">Multi-pass membrane protein</topology>
    </subcellularLocation>
</comment>
<dbReference type="OrthoDB" id="433124at2759"/>
<dbReference type="EMBL" id="MCFL01000033">
    <property type="protein sequence ID" value="ORZ33743.1"/>
    <property type="molecule type" value="Genomic_DNA"/>
</dbReference>
<dbReference type="PIRSF" id="PIRSF031032">
    <property type="entry name" value="TMP_97_prd"/>
    <property type="match status" value="1"/>
</dbReference>
<keyword evidence="3 7" id="KW-0812">Transmembrane</keyword>
<evidence type="ECO:0000313" key="9">
    <source>
        <dbReference type="EMBL" id="ORZ33743.1"/>
    </source>
</evidence>
<dbReference type="AlphaFoldDB" id="A0A1Y2HJ56"/>
<feature type="non-terminal residue" evidence="9">
    <location>
        <position position="156"/>
    </location>
</feature>
<dbReference type="InterPro" id="IPR051987">
    <property type="entry name" value="Sigma-2_receptor-like"/>
</dbReference>
<evidence type="ECO:0000256" key="4">
    <source>
        <dbReference type="ARBA" id="ARBA00022824"/>
    </source>
</evidence>
<keyword evidence="4" id="KW-0256">Endoplasmic reticulum</keyword>
<dbReference type="PROSITE" id="PS51751">
    <property type="entry name" value="EXPERA"/>
    <property type="match status" value="1"/>
</dbReference>
<evidence type="ECO:0000313" key="10">
    <source>
        <dbReference type="Proteomes" id="UP000193411"/>
    </source>
</evidence>
<proteinExistence type="inferred from homology"/>
<dbReference type="PANTHER" id="PTHR31204">
    <property type="entry name" value="SIGMA INTRACELLULAR RECEPTOR 2"/>
    <property type="match status" value="1"/>
</dbReference>
<dbReference type="Proteomes" id="UP000193411">
    <property type="component" value="Unassembled WGS sequence"/>
</dbReference>
<organism evidence="9 10">
    <name type="scientific">Catenaria anguillulae PL171</name>
    <dbReference type="NCBI Taxonomy" id="765915"/>
    <lineage>
        <taxon>Eukaryota</taxon>
        <taxon>Fungi</taxon>
        <taxon>Fungi incertae sedis</taxon>
        <taxon>Blastocladiomycota</taxon>
        <taxon>Blastocladiomycetes</taxon>
        <taxon>Blastocladiales</taxon>
        <taxon>Catenariaceae</taxon>
        <taxon>Catenaria</taxon>
    </lineage>
</organism>
<keyword evidence="6 7" id="KW-0472">Membrane</keyword>
<evidence type="ECO:0000256" key="1">
    <source>
        <dbReference type="ARBA" id="ARBA00004477"/>
    </source>
</evidence>
<dbReference type="STRING" id="765915.A0A1Y2HJ56"/>
<name>A0A1Y2HJ56_9FUNG</name>
<keyword evidence="10" id="KW-1185">Reference proteome</keyword>
<evidence type="ECO:0000256" key="3">
    <source>
        <dbReference type="ARBA" id="ARBA00022692"/>
    </source>
</evidence>
<dbReference type="InterPro" id="IPR033118">
    <property type="entry name" value="EXPERA"/>
</dbReference>
<dbReference type="Pfam" id="PF05241">
    <property type="entry name" value="EBP"/>
    <property type="match status" value="1"/>
</dbReference>
<protein>
    <submittedName>
        <fullName evidence="9">Transmembrane protein 6/97</fullName>
    </submittedName>
</protein>
<reference evidence="9 10" key="1">
    <citation type="submission" date="2016-07" db="EMBL/GenBank/DDBJ databases">
        <title>Pervasive Adenine N6-methylation of Active Genes in Fungi.</title>
        <authorList>
            <consortium name="DOE Joint Genome Institute"/>
            <person name="Mondo S.J."/>
            <person name="Dannebaum R.O."/>
            <person name="Kuo R.C."/>
            <person name="Labutti K."/>
            <person name="Haridas S."/>
            <person name="Kuo A."/>
            <person name="Salamov A."/>
            <person name="Ahrendt S.R."/>
            <person name="Lipzen A."/>
            <person name="Sullivan W."/>
            <person name="Andreopoulos W.B."/>
            <person name="Clum A."/>
            <person name="Lindquist E."/>
            <person name="Daum C."/>
            <person name="Ramamoorthy G.K."/>
            <person name="Gryganskyi A."/>
            <person name="Culley D."/>
            <person name="Magnuson J.K."/>
            <person name="James T.Y."/>
            <person name="O'Malley M.A."/>
            <person name="Stajich J.E."/>
            <person name="Spatafora J.W."/>
            <person name="Visel A."/>
            <person name="Grigoriev I.V."/>
        </authorList>
    </citation>
    <scope>NUCLEOTIDE SEQUENCE [LARGE SCALE GENOMIC DNA]</scope>
    <source>
        <strain evidence="9 10">PL171</strain>
    </source>
</reference>
<accession>A0A1Y2HJ56</accession>
<dbReference type="GO" id="GO:0005789">
    <property type="term" value="C:endoplasmic reticulum membrane"/>
    <property type="evidence" value="ECO:0007669"/>
    <property type="project" value="UniProtKB-SubCell"/>
</dbReference>